<evidence type="ECO:0000256" key="10">
    <source>
        <dbReference type="SAM" id="Phobius"/>
    </source>
</evidence>
<comment type="catalytic activity">
    <reaction evidence="1">
        <text>ATP + protein L-histidine = ADP + protein N-phospho-L-histidine.</text>
        <dbReference type="EC" id="2.7.13.3"/>
    </reaction>
</comment>
<keyword evidence="12" id="KW-0614">Plasmid</keyword>
<dbReference type="EC" id="2.7.13.3" evidence="3"/>
<dbReference type="Pfam" id="PF08448">
    <property type="entry name" value="PAS_4"/>
    <property type="match status" value="1"/>
</dbReference>
<dbReference type="SMART" id="SM00911">
    <property type="entry name" value="HWE_HK"/>
    <property type="match status" value="1"/>
</dbReference>
<dbReference type="InterPro" id="IPR003660">
    <property type="entry name" value="HAMP_dom"/>
</dbReference>
<dbReference type="PANTHER" id="PTHR41523:SF7">
    <property type="entry name" value="HISTIDINE KINASE"/>
    <property type="match status" value="1"/>
</dbReference>
<geneLocation type="plasmid" evidence="12 13">
    <name>megaplasmid</name>
</geneLocation>
<evidence type="ECO:0000256" key="2">
    <source>
        <dbReference type="ARBA" id="ARBA00004370"/>
    </source>
</evidence>
<dbReference type="InterPro" id="IPR011102">
    <property type="entry name" value="Sig_transdc_His_kinase_HWE"/>
</dbReference>
<sequence>MSLGLAMDGAPDTTGADARRPSAAAAQPRGNRLVFHIGGLCLGIAIPLLGIIGGAQWSYAARERQEVEAGAIARARDVAAAVDRELVGLTSALDVLGTAASLQRGDVPTFGEMVAGVSKRTGVVPILRDVDGRQIINPFLPAGTTPPEPRIQEIDREALRTGEVQVSDLFDERSTGAPVFALELAVRRKELPAYLLGIAVPTERIRAGIAPQAMGDWSVSVVDGRGRLIYGTDIRARTGDAVDPLPNSAAQLRQGLFVRDVDGAPRVVAFAKSQRSGWTVAVETSQDAYEAPMRRSLRFFALAAGAAILLSLVFAVLASRRLARSLGSLADRAQAVGRGEAVAAEVSTNVAEVDEVARALDVAAEEVRRRIEAEEKAAEAGRQVLSTFETIGDAVAVVGRDGAFGYLNDLARSTLAGGADVVGRPVQDVLPPSELPGLDALLAKAREEGTLQRGEIVHASADRWYEIAVVPSAGGSTVFFRDVTERRRGIEAREMMVRELHHRVKNTLATVQAIAAASSRTATDLDEFRDSFADRIVSLSRTHTLLREQSWEHVDLRQLVAGETAAYDEAGRVRIEGAELQLPSGLGMTLGMALHELTTNAVKYGALSAASGCIAVSWNVTADADGETRLQLRWSESGGPPVTEPTWSGFGSQLLGKMLTRQFGARVERDWAPTGLEVVIDTRLGA</sequence>
<dbReference type="InterPro" id="IPR013656">
    <property type="entry name" value="PAS_4"/>
</dbReference>
<proteinExistence type="predicted"/>
<reference evidence="12 13" key="1">
    <citation type="journal article" date="2009" name="PLoS ONE">
        <title>Methylobacterium genome sequences: a reference blueprint to investigate microbial metabolism of C1 compounds from natural and industrial sources.</title>
        <authorList>
            <person name="Vuilleumier S."/>
            <person name="Chistoserdova L."/>
            <person name="Lee M.-C."/>
            <person name="Bringel F."/>
            <person name="Lajus A."/>
            <person name="Zhou Y."/>
            <person name="Gourion B."/>
            <person name="Barbe V."/>
            <person name="Chang J."/>
            <person name="Cruveiller S."/>
            <person name="Dossat C."/>
            <person name="Gillett W."/>
            <person name="Gruffaz C."/>
            <person name="Haugen E."/>
            <person name="Hourcade E."/>
            <person name="Levy R."/>
            <person name="Mangenot S."/>
            <person name="Muller E."/>
            <person name="Nadalig T."/>
            <person name="Pagni M."/>
            <person name="Penny C."/>
            <person name="Peyraud R."/>
            <person name="Robinson D.G."/>
            <person name="Roche D."/>
            <person name="Rouy Z."/>
            <person name="Saenampechek C."/>
            <person name="Salvignol G."/>
            <person name="Vallenet D."/>
            <person name="Wu Z."/>
            <person name="Marx C.J."/>
            <person name="Vorholt J.A."/>
            <person name="Olson M.V."/>
            <person name="Kaul R."/>
            <person name="Weissenbach J."/>
            <person name="Medigue C."/>
            <person name="Lidstrom M.E."/>
        </authorList>
    </citation>
    <scope>NUCLEOTIDE SEQUENCE [LARGE SCALE GENOMIC DNA]</scope>
    <source>
        <strain evidence="13">ATCC 14718 / DSM 1338 / JCM 2805 / NCIMB 9133 / AM1</strain>
    </source>
</reference>
<organism evidence="12 13">
    <name type="scientific">Methylorubrum extorquens (strain ATCC 14718 / DSM 1338 / JCM 2805 / NCIMB 9133 / AM1)</name>
    <name type="common">Methylobacterium extorquens</name>
    <dbReference type="NCBI Taxonomy" id="272630"/>
    <lineage>
        <taxon>Bacteria</taxon>
        <taxon>Pseudomonadati</taxon>
        <taxon>Pseudomonadota</taxon>
        <taxon>Alphaproteobacteria</taxon>
        <taxon>Hyphomicrobiales</taxon>
        <taxon>Methylobacteriaceae</taxon>
        <taxon>Methylorubrum</taxon>
    </lineage>
</organism>
<dbReference type="SUPFAM" id="SSF55785">
    <property type="entry name" value="PYP-like sensor domain (PAS domain)"/>
    <property type="match status" value="1"/>
</dbReference>
<dbReference type="GO" id="GO:0007165">
    <property type="term" value="P:signal transduction"/>
    <property type="evidence" value="ECO:0007669"/>
    <property type="project" value="InterPro"/>
</dbReference>
<evidence type="ECO:0000313" key="12">
    <source>
        <dbReference type="EMBL" id="ACS44045.1"/>
    </source>
</evidence>
<keyword evidence="8" id="KW-0067">ATP-binding</keyword>
<dbReference type="PROSITE" id="PS50885">
    <property type="entry name" value="HAMP"/>
    <property type="match status" value="1"/>
</dbReference>
<dbReference type="KEGG" id="mea:Mex_2p1305"/>
<dbReference type="RefSeq" id="WP_012754338.1">
    <property type="nucleotide sequence ID" value="NC_012811.1"/>
</dbReference>
<dbReference type="HOGENOM" id="CLU_023848_0_0_5"/>
<evidence type="ECO:0000259" key="11">
    <source>
        <dbReference type="PROSITE" id="PS50885"/>
    </source>
</evidence>
<evidence type="ECO:0000256" key="9">
    <source>
        <dbReference type="SAM" id="MobiDB-lite"/>
    </source>
</evidence>
<evidence type="ECO:0000256" key="7">
    <source>
        <dbReference type="ARBA" id="ARBA00022777"/>
    </source>
</evidence>
<protein>
    <recommendedName>
        <fullName evidence="3">histidine kinase</fullName>
        <ecNumber evidence="3">2.7.13.3</ecNumber>
    </recommendedName>
</protein>
<evidence type="ECO:0000256" key="3">
    <source>
        <dbReference type="ARBA" id="ARBA00012438"/>
    </source>
</evidence>
<dbReference type="GO" id="GO:0016020">
    <property type="term" value="C:membrane"/>
    <property type="evidence" value="ECO:0007669"/>
    <property type="project" value="UniProtKB-SubCell"/>
</dbReference>
<dbReference type="AlphaFoldDB" id="C5B6G3"/>
<feature type="transmembrane region" description="Helical" evidence="10">
    <location>
        <begin position="299"/>
        <end position="318"/>
    </location>
</feature>
<dbReference type="GO" id="GO:0004673">
    <property type="term" value="F:protein histidine kinase activity"/>
    <property type="evidence" value="ECO:0007669"/>
    <property type="project" value="UniProtKB-EC"/>
</dbReference>
<evidence type="ECO:0000256" key="4">
    <source>
        <dbReference type="ARBA" id="ARBA00022553"/>
    </source>
</evidence>
<feature type="region of interest" description="Disordered" evidence="9">
    <location>
        <begin position="1"/>
        <end position="24"/>
    </location>
</feature>
<keyword evidence="4" id="KW-0597">Phosphoprotein</keyword>
<dbReference type="Pfam" id="PF07536">
    <property type="entry name" value="HWE_HK"/>
    <property type="match status" value="1"/>
</dbReference>
<evidence type="ECO:0000256" key="6">
    <source>
        <dbReference type="ARBA" id="ARBA00022741"/>
    </source>
</evidence>
<keyword evidence="10" id="KW-1133">Transmembrane helix</keyword>
<evidence type="ECO:0000256" key="1">
    <source>
        <dbReference type="ARBA" id="ARBA00000085"/>
    </source>
</evidence>
<comment type="subcellular location">
    <subcellularLocation>
        <location evidence="2">Membrane</location>
    </subcellularLocation>
</comment>
<dbReference type="EMBL" id="CP001511">
    <property type="protein sequence ID" value="ACS44045.1"/>
    <property type="molecule type" value="Genomic_DNA"/>
</dbReference>
<evidence type="ECO:0000256" key="8">
    <source>
        <dbReference type="ARBA" id="ARBA00022840"/>
    </source>
</evidence>
<accession>C5B6G3</accession>
<keyword evidence="5" id="KW-0808">Transferase</keyword>
<name>C5B6G3_METEA</name>
<feature type="transmembrane region" description="Helical" evidence="10">
    <location>
        <begin position="33"/>
        <end position="55"/>
    </location>
</feature>
<dbReference type="Gene3D" id="6.10.340.10">
    <property type="match status" value="1"/>
</dbReference>
<dbReference type="Gene3D" id="3.30.565.10">
    <property type="entry name" value="Histidine kinase-like ATPase, C-terminal domain"/>
    <property type="match status" value="1"/>
</dbReference>
<keyword evidence="7 12" id="KW-0418">Kinase</keyword>
<gene>
    <name evidence="12" type="ordered locus">MexAM1_META2p1305</name>
</gene>
<feature type="domain" description="HAMP" evidence="11">
    <location>
        <begin position="320"/>
        <end position="372"/>
    </location>
</feature>
<evidence type="ECO:0000313" key="13">
    <source>
        <dbReference type="Proteomes" id="UP000009081"/>
    </source>
</evidence>
<dbReference type="InterPro" id="IPR036890">
    <property type="entry name" value="HATPase_C_sf"/>
</dbReference>
<dbReference type="CDD" id="cd18774">
    <property type="entry name" value="PDC2_HK_sensor"/>
    <property type="match status" value="1"/>
</dbReference>
<dbReference type="GO" id="GO:0005524">
    <property type="term" value="F:ATP binding"/>
    <property type="evidence" value="ECO:0007669"/>
    <property type="project" value="UniProtKB-KW"/>
</dbReference>
<dbReference type="InterPro" id="IPR035965">
    <property type="entry name" value="PAS-like_dom_sf"/>
</dbReference>
<dbReference type="Gene3D" id="3.30.450.20">
    <property type="entry name" value="PAS domain"/>
    <property type="match status" value="1"/>
</dbReference>
<dbReference type="OrthoDB" id="7991996at2"/>
<keyword evidence="6" id="KW-0547">Nucleotide-binding</keyword>
<dbReference type="Proteomes" id="UP000009081">
    <property type="component" value="Plasmid megaplasmid"/>
</dbReference>
<keyword evidence="10" id="KW-0812">Transmembrane</keyword>
<keyword evidence="10" id="KW-0472">Membrane</keyword>
<evidence type="ECO:0000256" key="5">
    <source>
        <dbReference type="ARBA" id="ARBA00022679"/>
    </source>
</evidence>
<keyword evidence="13" id="KW-1185">Reference proteome</keyword>
<dbReference type="PANTHER" id="PTHR41523">
    <property type="entry name" value="TWO-COMPONENT SYSTEM SENSOR PROTEIN"/>
    <property type="match status" value="1"/>
</dbReference>